<reference evidence="2 5" key="2">
    <citation type="journal article" date="2019" name="bioRxiv">
        <title>Genomics, evolutionary history and diagnostics of the Alternaria alternata species group including apple and Asian pear pathotypes.</title>
        <authorList>
            <person name="Armitage A.D."/>
            <person name="Cockerton H.M."/>
            <person name="Sreenivasaprasad S."/>
            <person name="Woodhall J.W."/>
            <person name="Lane C.R."/>
            <person name="Harrison R.J."/>
            <person name="Clarkson J.P."/>
        </authorList>
    </citation>
    <scope>NUCLEOTIDE SEQUENCE</scope>
    <source>
        <strain evidence="2">FERA 1164</strain>
        <strain evidence="5">FERA 635</strain>
    </source>
</reference>
<organism evidence="2 4">
    <name type="scientific">Alternaria tenuissima</name>
    <dbReference type="NCBI Taxonomy" id="119927"/>
    <lineage>
        <taxon>Eukaryota</taxon>
        <taxon>Fungi</taxon>
        <taxon>Dikarya</taxon>
        <taxon>Ascomycota</taxon>
        <taxon>Pezizomycotina</taxon>
        <taxon>Dothideomycetes</taxon>
        <taxon>Pleosporomycetidae</taxon>
        <taxon>Pleosporales</taxon>
        <taxon>Pleosporineae</taxon>
        <taxon>Pleosporaceae</taxon>
        <taxon>Alternaria</taxon>
        <taxon>Alternaria sect. Alternaria</taxon>
        <taxon>Alternaria alternata complex</taxon>
    </lineage>
</organism>
<evidence type="ECO:0000313" key="2">
    <source>
        <dbReference type="EMBL" id="RYN35461.1"/>
    </source>
</evidence>
<sequence>MAEFDIDKQAHHQTEDLLARLMIARKSSVSAITQRCLNALESPLETQSRHPDDSDMAVLQPLYPAILEIANARSSVPLTYNHGETYERLAKAILRIQAVEVSTTMLKPFMTAMGIKCIAPEVEEEIETDTVTALDKEINIIWNEYNAFLDRWSYTFPEPSAENISWPLNFTEVRYDYAKSMWKVTNLLPPHLQKERATIRKLARNLVKEHPHLASKAVNPEELQEALQTLKDNWPISKGNVTAIVQLVLDEASREFTRSVSRSRSPQPKDKDVGGDEDDGNEDDDSDGEDEDDGAAGKVDSTDN</sequence>
<gene>
    <name evidence="2" type="ORF">AA0115_g2030</name>
    <name evidence="3" type="ORF">AA0119_g9512</name>
</gene>
<evidence type="ECO:0000313" key="4">
    <source>
        <dbReference type="Proteomes" id="UP000292340"/>
    </source>
</evidence>
<name>A0A4Q4P6G2_9PLEO</name>
<dbReference type="Proteomes" id="UP000293195">
    <property type="component" value="Unassembled WGS sequence"/>
</dbReference>
<dbReference type="AlphaFoldDB" id="A0A4Q4P6G2"/>
<keyword evidence="5" id="KW-1185">Reference proteome</keyword>
<reference evidence="2" key="1">
    <citation type="submission" date="2017-10" db="EMBL/GenBank/DDBJ databases">
        <authorList>
            <person name="Armitage A.D."/>
            <person name="Barbara D.J."/>
            <person name="Woodhall J.W."/>
            <person name="Sreenivasaprasad S."/>
            <person name="Lane C.R."/>
            <person name="Clarkson J.P."/>
            <person name="Harrison R.J."/>
        </authorList>
    </citation>
    <scope>NUCLEOTIDE SEQUENCE</scope>
    <source>
        <strain evidence="2">FERA 1164</strain>
        <strain evidence="3">FERA 635</strain>
    </source>
</reference>
<evidence type="ECO:0000313" key="3">
    <source>
        <dbReference type="EMBL" id="RYN93366.1"/>
    </source>
</evidence>
<dbReference type="OrthoDB" id="3693531at2759"/>
<evidence type="ECO:0000256" key="1">
    <source>
        <dbReference type="SAM" id="MobiDB-lite"/>
    </source>
</evidence>
<feature type="compositionally biased region" description="Acidic residues" evidence="1">
    <location>
        <begin position="275"/>
        <end position="294"/>
    </location>
</feature>
<dbReference type="EMBL" id="PDXB01000004">
    <property type="protein sequence ID" value="RYN35461.1"/>
    <property type="molecule type" value="Genomic_DNA"/>
</dbReference>
<accession>A0A4Q4P6G2</accession>
<evidence type="ECO:0000313" key="5">
    <source>
        <dbReference type="Proteomes" id="UP000293195"/>
    </source>
</evidence>
<dbReference type="Proteomes" id="UP000292340">
    <property type="component" value="Unassembled WGS sequence"/>
</dbReference>
<dbReference type="EMBL" id="PDXF01000052">
    <property type="protein sequence ID" value="RYN93366.1"/>
    <property type="molecule type" value="Genomic_DNA"/>
</dbReference>
<feature type="region of interest" description="Disordered" evidence="1">
    <location>
        <begin position="255"/>
        <end position="304"/>
    </location>
</feature>
<comment type="caution">
    <text evidence="2">The sequence shown here is derived from an EMBL/GenBank/DDBJ whole genome shotgun (WGS) entry which is preliminary data.</text>
</comment>
<proteinExistence type="predicted"/>
<protein>
    <submittedName>
        <fullName evidence="2">Uncharacterized protein</fullName>
    </submittedName>
</protein>